<sequence>MTERKKFKSVIPDWVRGEADRLLKEVERIGLEHQQKMLSNGTEVHSKRDWSIDAQINKRVEQYKHKYNKKPTYVVMSLPVHSVMMSDFRTAFEDEIVPADYRMNSYNDLEVIVLEVQDIILLVG</sequence>
<organismHost>
    <name type="scientific">Bacillus subtilis</name>
    <dbReference type="NCBI Taxonomy" id="1423"/>
</organismHost>
<organism evidence="1 2">
    <name type="scientific">Bacillus phage BSP38</name>
    <dbReference type="NCBI Taxonomy" id="2283013"/>
    <lineage>
        <taxon>Viruses</taxon>
        <taxon>Duplodnaviria</taxon>
        <taxon>Heunggongvirae</taxon>
        <taxon>Uroviricota</taxon>
        <taxon>Caudoviricetes</taxon>
        <taxon>Herelleviridae</taxon>
        <taxon>Bastillevirinae</taxon>
        <taxon>Jeonjuvirus</taxon>
        <taxon>Jeonjuvirus BSP38</taxon>
    </lineage>
</organism>
<accession>A0A345MKB2</accession>
<keyword evidence="2" id="KW-1185">Reference proteome</keyword>
<evidence type="ECO:0000313" key="1">
    <source>
        <dbReference type="EMBL" id="AXH71294.1"/>
    </source>
</evidence>
<gene>
    <name evidence="1" type="ORF">BSP38_252</name>
</gene>
<protein>
    <submittedName>
        <fullName evidence="1">Uncharacterized protein</fullName>
    </submittedName>
</protein>
<proteinExistence type="predicted"/>
<evidence type="ECO:0000313" key="2">
    <source>
        <dbReference type="Proteomes" id="UP000260425"/>
    </source>
</evidence>
<reference evidence="1 2" key="1">
    <citation type="submission" date="2018-07" db="EMBL/GenBank/DDBJ databases">
        <title>Complete nucleotide sequence of Bacillus phage BSP38.</title>
        <authorList>
            <person name="Ghosh K."/>
            <person name="Kim K.-P."/>
        </authorList>
    </citation>
    <scope>NUCLEOTIDE SEQUENCE [LARGE SCALE GENOMIC DNA]</scope>
</reference>
<name>A0A345MKB2_BPBSP</name>
<dbReference type="EMBL" id="MH606185">
    <property type="protein sequence ID" value="AXH71294.1"/>
    <property type="molecule type" value="Genomic_DNA"/>
</dbReference>
<dbReference type="Proteomes" id="UP000260425">
    <property type="component" value="Segment"/>
</dbReference>